<name>A0A1G4JT92_9SACH</name>
<dbReference type="CDD" id="cd19929">
    <property type="entry name" value="psREC_Atg32"/>
    <property type="match status" value="1"/>
</dbReference>
<dbReference type="EMBL" id="LT598451">
    <property type="protein sequence ID" value="SCU94112.1"/>
    <property type="molecule type" value="Genomic_DNA"/>
</dbReference>
<protein>
    <submittedName>
        <fullName evidence="2">LANO_0E05732g1_1</fullName>
    </submittedName>
</protein>
<feature type="compositionally biased region" description="Polar residues" evidence="1">
    <location>
        <begin position="163"/>
        <end position="174"/>
    </location>
</feature>
<sequence>MSKYATNSQQRTSERDSPLQASASASAPLNQRNSILDPHLSVLQLLERAEQPTTTQSELAPLKRHELVRTPSPAKMCVSEAMNRSISESWQSIRRTDYSILHVLNEASSNHQPVGILSSSDTSEDEPDHFLSPSPNNYTFGAASAMLPEPPHALEAPPLSTLRNSGLQTTQQNDDSLHGGDIDSDIDNDNETVTLSLMNSSNSFVMPKLSLFQQSQKFCILIVGKPAQRFFRDIPKSYQKLFDVCDVETLSSHKVKQYSAVMIIFSDPKNGQTLLEKVAPHNINIIAVCQRGQQQQISNLLSRFSKSNQMRLVYHLTVMSDHQDVHRMLRYLHSLSSEVESGYETEVGSRKIRKRRKSQRKRPANLNISRWVVWSISLTVGVGIGYCISCVLSSAVSSRSGDFSMRSADNVTFLEDVSMSSPDGTFDSYVRQLVLAFRKAIKQANLSFKQYLNGQSLLVMWMQRMGKEWMSEDSDTTLPGVAALDLVLI</sequence>
<accession>A0A1G4JT92</accession>
<dbReference type="OrthoDB" id="4066282at2759"/>
<dbReference type="AlphaFoldDB" id="A0A1G4JT92"/>
<evidence type="ECO:0000313" key="3">
    <source>
        <dbReference type="Proteomes" id="UP000189911"/>
    </source>
</evidence>
<evidence type="ECO:0000256" key="1">
    <source>
        <dbReference type="SAM" id="MobiDB-lite"/>
    </source>
</evidence>
<dbReference type="Proteomes" id="UP000189911">
    <property type="component" value="Chromosome E"/>
</dbReference>
<keyword evidence="3" id="KW-1185">Reference proteome</keyword>
<feature type="region of interest" description="Disordered" evidence="1">
    <location>
        <begin position="1"/>
        <end position="33"/>
    </location>
</feature>
<gene>
    <name evidence="2" type="ORF">LANO_0E05732G</name>
</gene>
<proteinExistence type="predicted"/>
<feature type="region of interest" description="Disordered" evidence="1">
    <location>
        <begin position="163"/>
        <end position="185"/>
    </location>
</feature>
<feature type="compositionally biased region" description="Polar residues" evidence="1">
    <location>
        <begin position="1"/>
        <end position="11"/>
    </location>
</feature>
<evidence type="ECO:0000313" key="2">
    <source>
        <dbReference type="EMBL" id="SCU94112.1"/>
    </source>
</evidence>
<organism evidence="2 3">
    <name type="scientific">Lachancea nothofagi CBS 11611</name>
    <dbReference type="NCBI Taxonomy" id="1266666"/>
    <lineage>
        <taxon>Eukaryota</taxon>
        <taxon>Fungi</taxon>
        <taxon>Dikarya</taxon>
        <taxon>Ascomycota</taxon>
        <taxon>Saccharomycotina</taxon>
        <taxon>Saccharomycetes</taxon>
        <taxon>Saccharomycetales</taxon>
        <taxon>Saccharomycetaceae</taxon>
        <taxon>Lachancea</taxon>
    </lineage>
</organism>
<reference evidence="3" key="1">
    <citation type="submission" date="2016-03" db="EMBL/GenBank/DDBJ databases">
        <authorList>
            <person name="Devillers Hugo."/>
        </authorList>
    </citation>
    <scope>NUCLEOTIDE SEQUENCE [LARGE SCALE GENOMIC DNA]</scope>
</reference>